<keyword evidence="2" id="KW-0456">Lyase</keyword>
<dbReference type="Proteomes" id="UP001596037">
    <property type="component" value="Unassembled WGS sequence"/>
</dbReference>
<dbReference type="EMBL" id="JBHSMF010000009">
    <property type="protein sequence ID" value="MFC5498915.1"/>
    <property type="molecule type" value="Genomic_DNA"/>
</dbReference>
<proteinExistence type="predicted"/>
<dbReference type="InterPro" id="IPR025975">
    <property type="entry name" value="Polysacc_lyase"/>
</dbReference>
<dbReference type="GO" id="GO:0016829">
    <property type="term" value="F:lyase activity"/>
    <property type="evidence" value="ECO:0007669"/>
    <property type="project" value="UniProtKB-KW"/>
</dbReference>
<evidence type="ECO:0000313" key="3">
    <source>
        <dbReference type="Proteomes" id="UP001596037"/>
    </source>
</evidence>
<keyword evidence="1" id="KW-0732">Signal</keyword>
<evidence type="ECO:0000256" key="1">
    <source>
        <dbReference type="SAM" id="SignalP"/>
    </source>
</evidence>
<organism evidence="2 3">
    <name type="scientific">Caenimonas terrae</name>
    <dbReference type="NCBI Taxonomy" id="696074"/>
    <lineage>
        <taxon>Bacteria</taxon>
        <taxon>Pseudomonadati</taxon>
        <taxon>Pseudomonadota</taxon>
        <taxon>Betaproteobacteria</taxon>
        <taxon>Burkholderiales</taxon>
        <taxon>Comamonadaceae</taxon>
        <taxon>Caenimonas</taxon>
    </lineage>
</organism>
<name>A0ABW0NEG0_9BURK</name>
<accession>A0ABW0NEG0</accession>
<gene>
    <name evidence="2" type="ORF">ACFPOE_15305</name>
</gene>
<feature type="signal peptide" evidence="1">
    <location>
        <begin position="1"/>
        <end position="20"/>
    </location>
</feature>
<protein>
    <submittedName>
        <fullName evidence="2">Heparin lyase I family protein</fullName>
    </submittedName>
</protein>
<dbReference type="Gene3D" id="2.60.120.200">
    <property type="match status" value="1"/>
</dbReference>
<feature type="chain" id="PRO_5047304122" evidence="1">
    <location>
        <begin position="21"/>
        <end position="289"/>
    </location>
</feature>
<dbReference type="Pfam" id="PF14099">
    <property type="entry name" value="Polysacc_lyase"/>
    <property type="match status" value="1"/>
</dbReference>
<dbReference type="PROSITE" id="PS51257">
    <property type="entry name" value="PROKAR_LIPOPROTEIN"/>
    <property type="match status" value="1"/>
</dbReference>
<reference evidence="3" key="1">
    <citation type="journal article" date="2019" name="Int. J. Syst. Evol. Microbiol.">
        <title>The Global Catalogue of Microorganisms (GCM) 10K type strain sequencing project: providing services to taxonomists for standard genome sequencing and annotation.</title>
        <authorList>
            <consortium name="The Broad Institute Genomics Platform"/>
            <consortium name="The Broad Institute Genome Sequencing Center for Infectious Disease"/>
            <person name="Wu L."/>
            <person name="Ma J."/>
        </authorList>
    </citation>
    <scope>NUCLEOTIDE SEQUENCE [LARGE SCALE GENOMIC DNA]</scope>
    <source>
        <strain evidence="3">CCUG 57401</strain>
    </source>
</reference>
<sequence length="289" mass="30642">MDKTTSSALALALALAMVLAGCGGGGSTDTAAPAGTAPAVAAAVAAAGVTGTTCATSTNTDVFGGLAFQTSHRINARDDGCLIVRGDAGHPVFDGEQSARFEVRPGDCSATSSYDDCTQDRSRHEINETTQAPTNGRTLVYTAHVFIPPQERFKPHGKNTLFLTQINFVDSGDVYGTLAYLEVADNGDLLVRSDSGFTFGIEKQYPVYANPVGKWIKLTWEIRSSAGPDGSLRVYVDDVLKVDESRPTLPSASAANRLRIGIYNVFVSKATEPYADQVVYFDGISKSIR</sequence>
<comment type="caution">
    <text evidence="2">The sequence shown here is derived from an EMBL/GenBank/DDBJ whole genome shotgun (WGS) entry which is preliminary data.</text>
</comment>
<dbReference type="RefSeq" id="WP_376850991.1">
    <property type="nucleotide sequence ID" value="NZ_JBHSMF010000009.1"/>
</dbReference>
<evidence type="ECO:0000313" key="2">
    <source>
        <dbReference type="EMBL" id="MFC5498915.1"/>
    </source>
</evidence>
<keyword evidence="3" id="KW-1185">Reference proteome</keyword>